<keyword evidence="1" id="KW-1133">Transmembrane helix</keyword>
<sequence length="114" mass="12646">MSAQPPNVPRPMIGRNAARAWLIGTQVVMAVLLIFWLPLAGLSVMAFDAPQSPDDPWPLLFVGSIWSWPPVAFVFSLVAWMLCWRYGRNTLAVVITTLPLVFPLAFGLVLLLRS</sequence>
<evidence type="ECO:0000313" key="2">
    <source>
        <dbReference type="EMBL" id="TXL74019.1"/>
    </source>
</evidence>
<protein>
    <recommendedName>
        <fullName evidence="4">Integral membrane protein</fullName>
    </recommendedName>
</protein>
<feature type="transmembrane region" description="Helical" evidence="1">
    <location>
        <begin position="20"/>
        <end position="39"/>
    </location>
</feature>
<keyword evidence="3" id="KW-1185">Reference proteome</keyword>
<dbReference type="AlphaFoldDB" id="A0A5C8PKF5"/>
<dbReference type="Proteomes" id="UP000321638">
    <property type="component" value="Unassembled WGS sequence"/>
</dbReference>
<name>A0A5C8PKF5_9HYPH</name>
<dbReference type="OrthoDB" id="2938946at2"/>
<keyword evidence="1" id="KW-0472">Membrane</keyword>
<evidence type="ECO:0008006" key="4">
    <source>
        <dbReference type="Google" id="ProtNLM"/>
    </source>
</evidence>
<accession>A0A5C8PKF5</accession>
<dbReference type="EMBL" id="VDUZ01000021">
    <property type="protein sequence ID" value="TXL74019.1"/>
    <property type="molecule type" value="Genomic_DNA"/>
</dbReference>
<reference evidence="2 3" key="1">
    <citation type="submission" date="2019-06" db="EMBL/GenBank/DDBJ databases">
        <title>New taxonomy in bacterial strain CC-CFT640, isolated from vineyard.</title>
        <authorList>
            <person name="Lin S.-Y."/>
            <person name="Tsai C.-F."/>
            <person name="Young C.-C."/>
        </authorList>
    </citation>
    <scope>NUCLEOTIDE SEQUENCE [LARGE SCALE GENOMIC DNA]</scope>
    <source>
        <strain evidence="2 3">CC-CFT640</strain>
    </source>
</reference>
<feature type="transmembrane region" description="Helical" evidence="1">
    <location>
        <begin position="59"/>
        <end position="84"/>
    </location>
</feature>
<organism evidence="2 3">
    <name type="scientific">Vineibacter terrae</name>
    <dbReference type="NCBI Taxonomy" id="2586908"/>
    <lineage>
        <taxon>Bacteria</taxon>
        <taxon>Pseudomonadati</taxon>
        <taxon>Pseudomonadota</taxon>
        <taxon>Alphaproteobacteria</taxon>
        <taxon>Hyphomicrobiales</taxon>
        <taxon>Vineibacter</taxon>
    </lineage>
</organism>
<evidence type="ECO:0000256" key="1">
    <source>
        <dbReference type="SAM" id="Phobius"/>
    </source>
</evidence>
<evidence type="ECO:0000313" key="3">
    <source>
        <dbReference type="Proteomes" id="UP000321638"/>
    </source>
</evidence>
<dbReference type="RefSeq" id="WP_147848544.1">
    <property type="nucleotide sequence ID" value="NZ_VDUZ01000021.1"/>
</dbReference>
<gene>
    <name evidence="2" type="ORF">FHP25_19085</name>
</gene>
<keyword evidence="1" id="KW-0812">Transmembrane</keyword>
<proteinExistence type="predicted"/>
<feature type="transmembrane region" description="Helical" evidence="1">
    <location>
        <begin position="91"/>
        <end position="112"/>
    </location>
</feature>
<comment type="caution">
    <text evidence="2">The sequence shown here is derived from an EMBL/GenBank/DDBJ whole genome shotgun (WGS) entry which is preliminary data.</text>
</comment>